<evidence type="ECO:0000256" key="4">
    <source>
        <dbReference type="ARBA" id="ARBA00023136"/>
    </source>
</evidence>
<dbReference type="InterPro" id="IPR038050">
    <property type="entry name" value="Neuro_actylchol_rec"/>
</dbReference>
<evidence type="ECO:0000256" key="2">
    <source>
        <dbReference type="ARBA" id="ARBA00022692"/>
    </source>
</evidence>
<evidence type="ECO:0000259" key="6">
    <source>
        <dbReference type="Pfam" id="PF02931"/>
    </source>
</evidence>
<dbReference type="InterPro" id="IPR036734">
    <property type="entry name" value="Neur_chan_lig-bd_sf"/>
</dbReference>
<comment type="caution">
    <text evidence="7">The sequence shown here is derived from an EMBL/GenBank/DDBJ whole genome shotgun (WGS) entry which is preliminary data.</text>
</comment>
<gene>
    <name evidence="7" type="ORF">C7M84_008955</name>
</gene>
<dbReference type="EMBL" id="QCYY01002125">
    <property type="protein sequence ID" value="ROT72649.1"/>
    <property type="molecule type" value="Genomic_DNA"/>
</dbReference>
<keyword evidence="8" id="KW-1185">Reference proteome</keyword>
<comment type="subcellular location">
    <subcellularLocation>
        <location evidence="1">Membrane</location>
        <topology evidence="1">Multi-pass membrane protein</topology>
    </subcellularLocation>
</comment>
<evidence type="ECO:0000313" key="7">
    <source>
        <dbReference type="EMBL" id="ROT72649.1"/>
    </source>
</evidence>
<dbReference type="SUPFAM" id="SSF90112">
    <property type="entry name" value="Neurotransmitter-gated ion-channel transmembrane pore"/>
    <property type="match status" value="1"/>
</dbReference>
<accession>A0A423T877</accession>
<dbReference type="InterPro" id="IPR006201">
    <property type="entry name" value="Neur_channel"/>
</dbReference>
<evidence type="ECO:0000313" key="8">
    <source>
        <dbReference type="Proteomes" id="UP000283509"/>
    </source>
</evidence>
<dbReference type="Proteomes" id="UP000283509">
    <property type="component" value="Unassembled WGS sequence"/>
</dbReference>
<feature type="transmembrane region" description="Helical" evidence="5">
    <location>
        <begin position="255"/>
        <end position="275"/>
    </location>
</feature>
<evidence type="ECO:0000256" key="1">
    <source>
        <dbReference type="ARBA" id="ARBA00004141"/>
    </source>
</evidence>
<keyword evidence="3 5" id="KW-1133">Transmembrane helix</keyword>
<dbReference type="GO" id="GO:0005230">
    <property type="term" value="F:extracellular ligand-gated monoatomic ion channel activity"/>
    <property type="evidence" value="ECO:0007669"/>
    <property type="project" value="InterPro"/>
</dbReference>
<feature type="transmembrane region" description="Helical" evidence="5">
    <location>
        <begin position="191"/>
        <end position="209"/>
    </location>
</feature>
<evidence type="ECO:0000256" key="5">
    <source>
        <dbReference type="SAM" id="Phobius"/>
    </source>
</evidence>
<dbReference type="Gene3D" id="2.70.170.10">
    <property type="entry name" value="Neurotransmitter-gated ion-channel ligand-binding domain"/>
    <property type="match status" value="1"/>
</dbReference>
<dbReference type="GO" id="GO:0016020">
    <property type="term" value="C:membrane"/>
    <property type="evidence" value="ECO:0007669"/>
    <property type="project" value="UniProtKB-SubCell"/>
</dbReference>
<dbReference type="GO" id="GO:0004888">
    <property type="term" value="F:transmembrane signaling receptor activity"/>
    <property type="evidence" value="ECO:0007669"/>
    <property type="project" value="InterPro"/>
</dbReference>
<dbReference type="OrthoDB" id="6368456at2759"/>
<dbReference type="SUPFAM" id="SSF63712">
    <property type="entry name" value="Nicotinic receptor ligand binding domain-like"/>
    <property type="match status" value="1"/>
</dbReference>
<protein>
    <recommendedName>
        <fullName evidence="6">Neurotransmitter-gated ion-channel ligand-binding domain-containing protein</fullName>
    </recommendedName>
</protein>
<keyword evidence="4 5" id="KW-0472">Membrane</keyword>
<dbReference type="Gene3D" id="1.20.58.390">
    <property type="entry name" value="Neurotransmitter-gated ion-channel transmembrane domain"/>
    <property type="match status" value="1"/>
</dbReference>
<dbReference type="PANTHER" id="PTHR18945">
    <property type="entry name" value="NEUROTRANSMITTER GATED ION CHANNEL"/>
    <property type="match status" value="1"/>
</dbReference>
<feature type="domain" description="Neurotransmitter-gated ion-channel ligand-binding" evidence="6">
    <location>
        <begin position="14"/>
        <end position="116"/>
    </location>
</feature>
<feature type="transmembrane region" description="Helical" evidence="5">
    <location>
        <begin position="162"/>
        <end position="185"/>
    </location>
</feature>
<dbReference type="AlphaFoldDB" id="A0A423T877"/>
<name>A0A423T877_PENVA</name>
<organism evidence="7 8">
    <name type="scientific">Penaeus vannamei</name>
    <name type="common">Whiteleg shrimp</name>
    <name type="synonym">Litopenaeus vannamei</name>
    <dbReference type="NCBI Taxonomy" id="6689"/>
    <lineage>
        <taxon>Eukaryota</taxon>
        <taxon>Metazoa</taxon>
        <taxon>Ecdysozoa</taxon>
        <taxon>Arthropoda</taxon>
        <taxon>Crustacea</taxon>
        <taxon>Multicrustacea</taxon>
        <taxon>Malacostraca</taxon>
        <taxon>Eumalacostraca</taxon>
        <taxon>Eucarida</taxon>
        <taxon>Decapoda</taxon>
        <taxon>Dendrobranchiata</taxon>
        <taxon>Penaeoidea</taxon>
        <taxon>Penaeidae</taxon>
        <taxon>Penaeus</taxon>
    </lineage>
</organism>
<dbReference type="Pfam" id="PF02931">
    <property type="entry name" value="Neur_chan_LBD"/>
    <property type="match status" value="1"/>
</dbReference>
<reference evidence="7 8" key="2">
    <citation type="submission" date="2019-01" db="EMBL/GenBank/DDBJ databases">
        <title>The decoding of complex shrimp genome reveals the adaptation for benthos swimmer, frequently molting mechanism and breeding impact on genome.</title>
        <authorList>
            <person name="Sun Y."/>
            <person name="Gao Y."/>
            <person name="Yu Y."/>
        </authorList>
    </citation>
    <scope>NUCLEOTIDE SEQUENCE [LARGE SCALE GENOMIC DNA]</scope>
    <source>
        <tissue evidence="7">Muscle</tissue>
    </source>
</reference>
<sequence length="300" mass="35013">MIWKDQRLSNTFAETIWVPTIDFLNAENNQHTNVDQDCKITIKRLGNPLPDDIENFKEARIYKGSENYIRISRKYTITFRCHFNFFYFPFNTDFCNMEFRINKNTKNYVSLEKYGNAVHYVGKDQLTEYHVGGMYTERLTSEEPYSGLVTVIMMEHLYATQLVTIFVPTTLINLISFATFCFKWFDFQNRIIVSLTALLVLSTLFGQIAEHLPLEYHHHYPSPNHTPGSPPLPRRVNSAKEPPHPYKWAMLINRWGCLVTSGLYGIFFLAFWAIALSQKVSEKAKKIVDLENMTMMGYPN</sequence>
<reference evidence="7 8" key="1">
    <citation type="submission" date="2018-04" db="EMBL/GenBank/DDBJ databases">
        <authorList>
            <person name="Zhang X."/>
            <person name="Yuan J."/>
            <person name="Li F."/>
            <person name="Xiang J."/>
        </authorList>
    </citation>
    <scope>NUCLEOTIDE SEQUENCE [LARGE SCALE GENOMIC DNA]</scope>
    <source>
        <tissue evidence="7">Muscle</tissue>
    </source>
</reference>
<proteinExistence type="predicted"/>
<evidence type="ECO:0000256" key="3">
    <source>
        <dbReference type="ARBA" id="ARBA00022989"/>
    </source>
</evidence>
<keyword evidence="2 5" id="KW-0812">Transmembrane</keyword>
<dbReference type="InterPro" id="IPR006202">
    <property type="entry name" value="Neur_chan_lig-bd"/>
</dbReference>
<dbReference type="InterPro" id="IPR036719">
    <property type="entry name" value="Neuro-gated_channel_TM_sf"/>
</dbReference>